<proteinExistence type="predicted"/>
<organism evidence="2 3">
    <name type="scientific">Hapsidospora chrysogenum (strain ATCC 11550 / CBS 779.69 / DSM 880 / IAM 14645 / JCM 23072 / IMI 49137)</name>
    <name type="common">Acremonium chrysogenum</name>
    <dbReference type="NCBI Taxonomy" id="857340"/>
    <lineage>
        <taxon>Eukaryota</taxon>
        <taxon>Fungi</taxon>
        <taxon>Dikarya</taxon>
        <taxon>Ascomycota</taxon>
        <taxon>Pezizomycotina</taxon>
        <taxon>Sordariomycetes</taxon>
        <taxon>Hypocreomycetidae</taxon>
        <taxon>Hypocreales</taxon>
        <taxon>Bionectriaceae</taxon>
        <taxon>Hapsidospora</taxon>
    </lineage>
</organism>
<evidence type="ECO:0000313" key="2">
    <source>
        <dbReference type="EMBL" id="KFH44510.1"/>
    </source>
</evidence>
<name>A0A086T578_HAPC1</name>
<dbReference type="Proteomes" id="UP000029964">
    <property type="component" value="Unassembled WGS sequence"/>
</dbReference>
<comment type="caution">
    <text evidence="2">The sequence shown here is derived from an EMBL/GenBank/DDBJ whole genome shotgun (WGS) entry which is preliminary data.</text>
</comment>
<accession>A0A086T578</accession>
<feature type="compositionally biased region" description="Low complexity" evidence="1">
    <location>
        <begin position="134"/>
        <end position="145"/>
    </location>
</feature>
<feature type="region of interest" description="Disordered" evidence="1">
    <location>
        <begin position="68"/>
        <end position="106"/>
    </location>
</feature>
<keyword evidence="3" id="KW-1185">Reference proteome</keyword>
<sequence>MGTNSIFSFLRSRHGGSGSKKTLSVSRPFSGRFIEASYGRDATVLFCGSRTEEERKAAVTHLKTAIAAAERQHQRTRKVGRKRGELATAAPQEGDGGARGDDDDMEFWASCPGTPDGGDWCEAGGVDIFAIGESSSGSDSGSDSGLGLGDRSPRADPQADMVAAWVAAQCSLVEEGGYDGGSPEWCSSTESLPKVRGTDILDAMMAEGKSLNEAVAIAAAAATAAPRRRYSMAYSDAELWQESELRVGCPGADLRESERYPRRAHSTGGGRGAGMRGLGCYADHARTIDIRRASLT</sequence>
<feature type="region of interest" description="Disordered" evidence="1">
    <location>
        <begin position="132"/>
        <end position="157"/>
    </location>
</feature>
<evidence type="ECO:0000256" key="1">
    <source>
        <dbReference type="SAM" id="MobiDB-lite"/>
    </source>
</evidence>
<protein>
    <submittedName>
        <fullName evidence="2">Uncharacterized protein</fullName>
    </submittedName>
</protein>
<dbReference type="HOGENOM" id="CLU_939985_0_0_1"/>
<gene>
    <name evidence="2" type="ORF">ACRE_046960</name>
</gene>
<dbReference type="EMBL" id="JPKY01000047">
    <property type="protein sequence ID" value="KFH44510.1"/>
    <property type="molecule type" value="Genomic_DNA"/>
</dbReference>
<dbReference type="AlphaFoldDB" id="A0A086T578"/>
<evidence type="ECO:0000313" key="3">
    <source>
        <dbReference type="Proteomes" id="UP000029964"/>
    </source>
</evidence>
<reference evidence="3" key="1">
    <citation type="journal article" date="2014" name="Genome Announc.">
        <title>Genome sequence and annotation of Acremonium chrysogenum, producer of the beta-lactam antibiotic cephalosporin C.</title>
        <authorList>
            <person name="Terfehr D."/>
            <person name="Dahlmann T.A."/>
            <person name="Specht T."/>
            <person name="Zadra I."/>
            <person name="Kuernsteiner H."/>
            <person name="Kueck U."/>
        </authorList>
    </citation>
    <scope>NUCLEOTIDE SEQUENCE [LARGE SCALE GENOMIC DNA]</scope>
    <source>
        <strain evidence="3">ATCC 11550 / CBS 779.69 / DSM 880 / IAM 14645 / JCM 23072 / IMI 49137</strain>
    </source>
</reference>